<dbReference type="EMBL" id="VFPD01000001">
    <property type="protein sequence ID" value="TQM21056.1"/>
    <property type="molecule type" value="Genomic_DNA"/>
</dbReference>
<dbReference type="InterPro" id="IPR024975">
    <property type="entry name" value="NOV_C"/>
</dbReference>
<dbReference type="InterPro" id="IPR052957">
    <property type="entry name" value="Auxin_embryo_med"/>
</dbReference>
<accession>A0A543EHM6</accession>
<feature type="compositionally biased region" description="Basic and acidic residues" evidence="1">
    <location>
        <begin position="1454"/>
        <end position="1465"/>
    </location>
</feature>
<dbReference type="Proteomes" id="UP000316437">
    <property type="component" value="Unassembled WGS sequence"/>
</dbReference>
<reference evidence="3 4" key="1">
    <citation type="submission" date="2019-06" db="EMBL/GenBank/DDBJ databases">
        <title>Sorghum-associated microbial communities from plants grown in Nebraska, USA.</title>
        <authorList>
            <person name="Schachtman D."/>
        </authorList>
    </citation>
    <scope>NUCLEOTIDE SEQUENCE [LARGE SCALE GENOMIC DNA]</scope>
    <source>
        <strain evidence="3 4">110</strain>
    </source>
</reference>
<sequence length="1616" mass="187813">MITKENIQSLAIRQLNTIKKLYADDPHFMLEHYQLEKSTTYEYEGRELLELLQNADDAAESTFDPKVFIHLVGNQLIIANTGKVFSNEGLMSIFHSHLSSKFNQKNQIGNKGLGFRTTLSWAEKVSILSGDLKISFSNINSKNILDELIEINSSIKELIWQTYSRMEDAISIFRCPEIIEKIDLIPDLEGYDTAIILDLKDSIVVDGQVKPTLEVIEEQLSKNVDPEILLFLNNLNEIKIKTPNIDELITKEIISEESINDDFILKRIAVGTDHLKNEWNIFTKKGNHQPITGSKKNYELAIAWKDDLQGAKKVLHSYFKTEVAFSFPGILHGTFELSSNRNELIKGKGYNAFLFKEAANLISEVAQIIADKNSDPVSYLPLQITNVDFSNLNNLIKELSFKTSVLDSLKDKRVFPTINNEYIRWDEDETPPAFYKESVFSQYLDPHEYNYLLLPSDDEFIIGLLDKLEHSTYDIDEIIKSVAKSGKNIAVSEYARLIKAIEEYVDSNIDLQKTDGLFYDKFNNLLTFDSPIFLPTNGISYAVPEEIGVKIMDDELAQQLLICYNSHDYKNLTFQLEKYNIKEFNFNEVVESIISFYSAKQNLQIEEIKKMHHVIFSLYKSSSEHDKFWKGSTIKLISKKLSVLDSKEFYFGKDYDNFLAEDLYHYKKDKIVAAMKVYEIDATEISDWKRYLEWLGVANLPRKLQVTAKQDYADYVMMNFNYRYDIGNYSFKGGYNEFKEELTGGYGPIYVQSVDDLEGILKNNTTESIINWIDKDPEMLSLLEKDIEVDSSLIYFNFYNTRNYRQINGKRMKSYLKWKLGYFSWLLTESQTKAEPSRCMTAAYINEDFKGLIEKPNIDYDKLKKLKVEKDKVDYILSQVGVHKSMSTLPPALIYSILNKLPEIHEIEKKAKTIYNQIAVNYDDISLTKLQNTERDTYIKTGKVYCKDGNFHSVEEVFYVNDRRYGEAVIRQFNTIDIERRRGKDKIRKIFGIKALDNLEFSTIGNPLVHPLSLKFEQEIESFKPYVYVLRKEQDNGNEKNIIKSTKFQLVSQLKAASNKGEHSKIFELNDFEYLYIRKRNMIYLKTPTHFDEIVDLKDDIHFCSAIAEIFSAIIDVDAPRLQIRELFSKSASVRDELLRSELDDDKLEKLKDARKKLGITSNPKIDFWTSFLRCFKGKKLSLKDNTDNEILASLLTKFSNHSSIIKTSIDLINYLDYNDEDSLLIIVNLFKDLGITLEQFNKYHYPSIDLDLLYEIELKKTISDYSDSFKSLLYEKCRIGFLDKKDFLKLSDEYHSLKFENTSDVNFDILQDLKTAVKDRFDIDLNDLYITIDFNKLHFENKNNLWKFLNFENLDHKLFNQFLDNSQMQSLLLFDDEFSNIEEVLLGWLGRNQNGSDTPNPNSSKSFKVNFGNNQLFYDDFFDLRSQLDHLVSDDALSHVKLENIKISKKDISQGKRNSSEKNPPKRVSNKKPKEEIGFLGEYLVYKHLLKLSEDKSNVNWVSDYAKKCGINLDGKDGWGYDIEYIPKGAKHKRFVEVKVVGWDDSFHITPTEVYAGERLKNNYEIFLVKNIDNLPSLKIEKIQGIFNYKGKSFSDNDMFTVVNDNFILKFKREI</sequence>
<evidence type="ECO:0000259" key="2">
    <source>
        <dbReference type="Pfam" id="PF13020"/>
    </source>
</evidence>
<dbReference type="PANTHER" id="PTHR32387:SF0">
    <property type="entry name" value="PROTEIN NO VEIN"/>
    <property type="match status" value="1"/>
</dbReference>
<dbReference type="SUPFAM" id="SSF55874">
    <property type="entry name" value="ATPase domain of HSP90 chaperone/DNA topoisomerase II/histidine kinase"/>
    <property type="match status" value="1"/>
</dbReference>
<comment type="caution">
    <text evidence="3">The sequence shown here is derived from an EMBL/GenBank/DDBJ whole genome shotgun (WGS) entry which is preliminary data.</text>
</comment>
<name>A0A543EHM6_9FLAO</name>
<dbReference type="RefSeq" id="WP_142015126.1">
    <property type="nucleotide sequence ID" value="NZ_VFPD01000001.1"/>
</dbReference>
<feature type="region of interest" description="Disordered" evidence="1">
    <location>
        <begin position="1454"/>
        <end position="1473"/>
    </location>
</feature>
<feature type="domain" description="Protein NO VEIN C-terminal" evidence="2">
    <location>
        <begin position="1501"/>
        <end position="1579"/>
    </location>
</feature>
<organism evidence="3 4">
    <name type="scientific">Chryseobacterium aquifrigidense</name>
    <dbReference type="NCBI Taxonomy" id="558021"/>
    <lineage>
        <taxon>Bacteria</taxon>
        <taxon>Pseudomonadati</taxon>
        <taxon>Bacteroidota</taxon>
        <taxon>Flavobacteriia</taxon>
        <taxon>Flavobacteriales</taxon>
        <taxon>Weeksellaceae</taxon>
        <taxon>Chryseobacterium group</taxon>
        <taxon>Chryseobacterium</taxon>
    </lineage>
</organism>
<evidence type="ECO:0000313" key="4">
    <source>
        <dbReference type="Proteomes" id="UP000316437"/>
    </source>
</evidence>
<dbReference type="Pfam" id="PF13020">
    <property type="entry name" value="NOV_C"/>
    <property type="match status" value="1"/>
</dbReference>
<dbReference type="PANTHER" id="PTHR32387">
    <property type="entry name" value="WU:FJ29H11"/>
    <property type="match status" value="1"/>
</dbReference>
<evidence type="ECO:0000256" key="1">
    <source>
        <dbReference type="SAM" id="MobiDB-lite"/>
    </source>
</evidence>
<dbReference type="NCBIfam" id="NF047352">
    <property type="entry name" value="P_loop_sacsin"/>
    <property type="match status" value="1"/>
</dbReference>
<evidence type="ECO:0000313" key="3">
    <source>
        <dbReference type="EMBL" id="TQM21056.1"/>
    </source>
</evidence>
<proteinExistence type="predicted"/>
<gene>
    <name evidence="3" type="ORF">FB551_0737</name>
</gene>
<keyword evidence="4" id="KW-1185">Reference proteome</keyword>
<protein>
    <submittedName>
        <fullName evidence="3">Uncharacterized protein DUF3883</fullName>
    </submittedName>
</protein>
<dbReference type="InterPro" id="IPR036890">
    <property type="entry name" value="HATPase_C_sf"/>
</dbReference>